<evidence type="ECO:0000313" key="2">
    <source>
        <dbReference type="Proteomes" id="UP000315724"/>
    </source>
</evidence>
<accession>A0A517QUQ7</accession>
<evidence type="ECO:0000313" key="1">
    <source>
        <dbReference type="EMBL" id="QDT35331.1"/>
    </source>
</evidence>
<protein>
    <submittedName>
        <fullName evidence="1">Uncharacterized protein</fullName>
    </submittedName>
</protein>
<proteinExistence type="predicted"/>
<dbReference type="KEGG" id="tpol:Mal48_46070"/>
<dbReference type="AlphaFoldDB" id="A0A517QUQ7"/>
<keyword evidence="2" id="KW-1185">Reference proteome</keyword>
<reference evidence="1 2" key="1">
    <citation type="submission" date="2019-02" db="EMBL/GenBank/DDBJ databases">
        <title>Deep-cultivation of Planctomycetes and their phenomic and genomic characterization uncovers novel biology.</title>
        <authorList>
            <person name="Wiegand S."/>
            <person name="Jogler M."/>
            <person name="Boedeker C."/>
            <person name="Pinto D."/>
            <person name="Vollmers J."/>
            <person name="Rivas-Marin E."/>
            <person name="Kohn T."/>
            <person name="Peeters S.H."/>
            <person name="Heuer A."/>
            <person name="Rast P."/>
            <person name="Oberbeckmann S."/>
            <person name="Bunk B."/>
            <person name="Jeske O."/>
            <person name="Meyerdierks A."/>
            <person name="Storesund J.E."/>
            <person name="Kallscheuer N."/>
            <person name="Luecker S."/>
            <person name="Lage O.M."/>
            <person name="Pohl T."/>
            <person name="Merkel B.J."/>
            <person name="Hornburger P."/>
            <person name="Mueller R.-W."/>
            <person name="Bruemmer F."/>
            <person name="Labrenz M."/>
            <person name="Spormann A.M."/>
            <person name="Op den Camp H."/>
            <person name="Overmann J."/>
            <person name="Amann R."/>
            <person name="Jetten M.S.M."/>
            <person name="Mascher T."/>
            <person name="Medema M.H."/>
            <person name="Devos D.P."/>
            <person name="Kaster A.-K."/>
            <person name="Ovreas L."/>
            <person name="Rohde M."/>
            <person name="Galperin M.Y."/>
            <person name="Jogler C."/>
        </authorList>
    </citation>
    <scope>NUCLEOTIDE SEQUENCE [LARGE SCALE GENOMIC DNA]</scope>
    <source>
        <strain evidence="1 2">Mal48</strain>
    </source>
</reference>
<dbReference type="EMBL" id="CP036267">
    <property type="protein sequence ID" value="QDT35331.1"/>
    <property type="molecule type" value="Genomic_DNA"/>
</dbReference>
<organism evidence="1 2">
    <name type="scientific">Thalassoglobus polymorphus</name>
    <dbReference type="NCBI Taxonomy" id="2527994"/>
    <lineage>
        <taxon>Bacteria</taxon>
        <taxon>Pseudomonadati</taxon>
        <taxon>Planctomycetota</taxon>
        <taxon>Planctomycetia</taxon>
        <taxon>Planctomycetales</taxon>
        <taxon>Planctomycetaceae</taxon>
        <taxon>Thalassoglobus</taxon>
    </lineage>
</organism>
<name>A0A517QUQ7_9PLAN</name>
<sequence length="56" mass="6157">MISEAMEEVTKEGVEVFDKPGQEIARACSRAAFKIVFVICPEAISLRSHECGPSQM</sequence>
<gene>
    <name evidence="1" type="ORF">Mal48_46070</name>
</gene>
<dbReference type="Proteomes" id="UP000315724">
    <property type="component" value="Chromosome"/>
</dbReference>